<dbReference type="AlphaFoldDB" id="A0A345ZCZ2"/>
<feature type="compositionally biased region" description="Polar residues" evidence="1">
    <location>
        <begin position="207"/>
        <end position="218"/>
    </location>
</feature>
<evidence type="ECO:0000313" key="3">
    <source>
        <dbReference type="Proteomes" id="UP000254834"/>
    </source>
</evidence>
<protein>
    <submittedName>
        <fullName evidence="2">Uncharacterized protein</fullName>
    </submittedName>
</protein>
<organism evidence="2 3">
    <name type="scientific">Candidatus Chromulinivorax destructor</name>
    <dbReference type="NCBI Taxonomy" id="2066483"/>
    <lineage>
        <taxon>Bacteria</taxon>
        <taxon>Candidatus Babelota</taxon>
        <taxon>Candidatus Babeliae</taxon>
        <taxon>Candidatus Babeliales</taxon>
        <taxon>Candidatus Chromulinivoraceae</taxon>
        <taxon>Candidatus Chromulinivorax</taxon>
    </lineage>
</organism>
<proteinExistence type="predicted"/>
<name>A0A345ZCZ2_9BACT</name>
<dbReference type="Proteomes" id="UP000254834">
    <property type="component" value="Chromosome"/>
</dbReference>
<dbReference type="RefSeq" id="WP_115586174.1">
    <property type="nucleotide sequence ID" value="NZ_CP025544.1"/>
</dbReference>
<feature type="region of interest" description="Disordered" evidence="1">
    <location>
        <begin position="199"/>
        <end position="218"/>
    </location>
</feature>
<dbReference type="EMBL" id="CP025544">
    <property type="protein sequence ID" value="AXK61159.1"/>
    <property type="molecule type" value="Genomic_DNA"/>
</dbReference>
<evidence type="ECO:0000313" key="2">
    <source>
        <dbReference type="EMBL" id="AXK61159.1"/>
    </source>
</evidence>
<keyword evidence="3" id="KW-1185">Reference proteome</keyword>
<evidence type="ECO:0000256" key="1">
    <source>
        <dbReference type="SAM" id="MobiDB-lite"/>
    </source>
</evidence>
<feature type="compositionally biased region" description="Polar residues" evidence="1">
    <location>
        <begin position="1"/>
        <end position="12"/>
    </location>
</feature>
<feature type="region of interest" description="Disordered" evidence="1">
    <location>
        <begin position="1"/>
        <end position="32"/>
    </location>
</feature>
<sequence>MIENKMINNNTKEAIKSKKTPGPKKSKTMLESDHTNEVKQLVYGEFFNLQTMQVHFETNTFIEEETKKLKEWAALDTSLRLNDFIDEQGYSPNVFRGWCVKYPLLELARDFALRRIGGRRENGAMFRKFAESTVHRTLGHYDEIWREETALLHQMKDDKNNGPGNITVVMESFSRLPGPDAPCVLKDLELQGQISSRTPENVAGKIHQSTGKNIGSHY</sequence>
<reference evidence="2 3" key="1">
    <citation type="submission" date="2017-12" db="EMBL/GenBank/DDBJ databases">
        <title>Chromulinavorax destructans is a abundant pathogen of dominant heterotrophic picoflagllates.</title>
        <authorList>
            <person name="Deeg C.M."/>
            <person name="Zimmer M."/>
            <person name="Suttle C.A."/>
        </authorList>
    </citation>
    <scope>NUCLEOTIDE SEQUENCE [LARGE SCALE GENOMIC DNA]</scope>
    <source>
        <strain evidence="2 3">SeV1</strain>
    </source>
</reference>
<feature type="compositionally biased region" description="Basic residues" evidence="1">
    <location>
        <begin position="17"/>
        <end position="27"/>
    </location>
</feature>
<dbReference type="KEGG" id="cdes:C0J27_05515"/>
<gene>
    <name evidence="2" type="ORF">C0J27_05515</name>
</gene>
<accession>A0A345ZCZ2</accession>